<evidence type="ECO:0000313" key="6">
    <source>
        <dbReference type="EMBL" id="MQL88208.1"/>
    </source>
</evidence>
<evidence type="ECO:0000256" key="2">
    <source>
        <dbReference type="ARBA" id="ARBA00022771"/>
    </source>
</evidence>
<dbReference type="SMART" id="SM00184">
    <property type="entry name" value="RING"/>
    <property type="match status" value="1"/>
</dbReference>
<dbReference type="Pfam" id="PF13639">
    <property type="entry name" value="zf-RING_2"/>
    <property type="match status" value="1"/>
</dbReference>
<evidence type="ECO:0000313" key="7">
    <source>
        <dbReference type="Proteomes" id="UP000652761"/>
    </source>
</evidence>
<dbReference type="Proteomes" id="UP000652761">
    <property type="component" value="Unassembled WGS sequence"/>
</dbReference>
<dbReference type="GO" id="GO:0016567">
    <property type="term" value="P:protein ubiquitination"/>
    <property type="evidence" value="ECO:0007669"/>
    <property type="project" value="TreeGrafter"/>
</dbReference>
<proteinExistence type="predicted"/>
<feature type="domain" description="RING-type" evidence="5">
    <location>
        <begin position="378"/>
        <end position="419"/>
    </location>
</feature>
<accession>A0A843UX64</accession>
<dbReference type="GO" id="GO:0008270">
    <property type="term" value="F:zinc ion binding"/>
    <property type="evidence" value="ECO:0007669"/>
    <property type="project" value="UniProtKB-KW"/>
</dbReference>
<protein>
    <recommendedName>
        <fullName evidence="5">RING-type domain-containing protein</fullName>
    </recommendedName>
</protein>
<dbReference type="Gene3D" id="3.30.40.10">
    <property type="entry name" value="Zinc/RING finger domain, C3HC4 (zinc finger)"/>
    <property type="match status" value="1"/>
</dbReference>
<sequence length="431" mass="47065">MDAHSTVLKTRAFLETTAVVTAASSYCLSESYEKSSVLVSIVGQGFPPGGSGIVTRKTEEGQAEYAPKWRFTDSETWNTCPVGKQILLQTQIAVICLRNAGYPDTRVTSMSWFGGAADLIGWPPVGRPRGARDCFSESYSGSDSNARSEIEIAAVLCPSFPFLHALPLLALPLLPPLWPLTAAAHPAMDLHLHVRSRPTLSLLHTHQPGRPPVVFLRLRLSEARAPLNSGASGDAAFQDVEVRLDREFMFKDLYEFLRPGKARRAVASMLAVSRSVWPVGERAFAVLVQRVSDDFTYSAAKAMSVPPCNVTGVVHIFRLPANHGTGGASNGGGLGRALLESREAHEREWGFGGLPASEAAMEELETAEYPGPKGEDRCIVCYEEFTPPQEVKRMPCGHLFHGDCIVQWLRRNHRCPLCRFEMPKGEAAPPS</sequence>
<evidence type="ECO:0000259" key="5">
    <source>
        <dbReference type="PROSITE" id="PS50089"/>
    </source>
</evidence>
<dbReference type="OrthoDB" id="21204at2759"/>
<dbReference type="GO" id="GO:0005737">
    <property type="term" value="C:cytoplasm"/>
    <property type="evidence" value="ECO:0007669"/>
    <property type="project" value="TreeGrafter"/>
</dbReference>
<dbReference type="EMBL" id="NMUH01001039">
    <property type="protein sequence ID" value="MQL88208.1"/>
    <property type="molecule type" value="Genomic_DNA"/>
</dbReference>
<keyword evidence="3" id="KW-0862">Zinc</keyword>
<organism evidence="6 7">
    <name type="scientific">Colocasia esculenta</name>
    <name type="common">Wild taro</name>
    <name type="synonym">Arum esculentum</name>
    <dbReference type="NCBI Taxonomy" id="4460"/>
    <lineage>
        <taxon>Eukaryota</taxon>
        <taxon>Viridiplantae</taxon>
        <taxon>Streptophyta</taxon>
        <taxon>Embryophyta</taxon>
        <taxon>Tracheophyta</taxon>
        <taxon>Spermatophyta</taxon>
        <taxon>Magnoliopsida</taxon>
        <taxon>Liliopsida</taxon>
        <taxon>Araceae</taxon>
        <taxon>Aroideae</taxon>
        <taxon>Colocasieae</taxon>
        <taxon>Colocasia</taxon>
    </lineage>
</organism>
<dbReference type="SUPFAM" id="SSF57850">
    <property type="entry name" value="RING/U-box"/>
    <property type="match status" value="1"/>
</dbReference>
<dbReference type="InterPro" id="IPR013083">
    <property type="entry name" value="Znf_RING/FYVE/PHD"/>
</dbReference>
<evidence type="ECO:0000256" key="1">
    <source>
        <dbReference type="ARBA" id="ARBA00022723"/>
    </source>
</evidence>
<reference evidence="6" key="1">
    <citation type="submission" date="2017-07" db="EMBL/GenBank/DDBJ databases">
        <title>Taro Niue Genome Assembly and Annotation.</title>
        <authorList>
            <person name="Atibalentja N."/>
            <person name="Keating K."/>
            <person name="Fields C.J."/>
        </authorList>
    </citation>
    <scope>NUCLEOTIDE SEQUENCE</scope>
    <source>
        <strain evidence="6">Niue_2</strain>
        <tissue evidence="6">Leaf</tissue>
    </source>
</reference>
<dbReference type="AlphaFoldDB" id="A0A843UX64"/>
<keyword evidence="1" id="KW-0479">Metal-binding</keyword>
<gene>
    <name evidence="6" type="ORF">Taro_020760</name>
</gene>
<dbReference type="GO" id="GO:0061630">
    <property type="term" value="F:ubiquitin protein ligase activity"/>
    <property type="evidence" value="ECO:0007669"/>
    <property type="project" value="TreeGrafter"/>
</dbReference>
<name>A0A843UX64_COLES</name>
<dbReference type="InterPro" id="IPR001841">
    <property type="entry name" value="Znf_RING"/>
</dbReference>
<dbReference type="PROSITE" id="PS50089">
    <property type="entry name" value="ZF_RING_2"/>
    <property type="match status" value="1"/>
</dbReference>
<evidence type="ECO:0000256" key="3">
    <source>
        <dbReference type="ARBA" id="ARBA00022833"/>
    </source>
</evidence>
<dbReference type="PANTHER" id="PTHR15710">
    <property type="entry name" value="E3 UBIQUITIN-PROTEIN LIGASE PRAJA"/>
    <property type="match status" value="1"/>
</dbReference>
<keyword evidence="2 4" id="KW-0863">Zinc-finger</keyword>
<dbReference type="PANTHER" id="PTHR15710:SF196">
    <property type="entry name" value="F6A14.12 PROTEIN-RELATED"/>
    <property type="match status" value="1"/>
</dbReference>
<evidence type="ECO:0000256" key="4">
    <source>
        <dbReference type="PROSITE-ProRule" id="PRU00175"/>
    </source>
</evidence>
<comment type="caution">
    <text evidence="6">The sequence shown here is derived from an EMBL/GenBank/DDBJ whole genome shotgun (WGS) entry which is preliminary data.</text>
</comment>
<keyword evidence="7" id="KW-1185">Reference proteome</keyword>